<evidence type="ECO:0000313" key="2">
    <source>
        <dbReference type="EMBL" id="AKN01839.1"/>
    </source>
</evidence>
<organism evidence="3 4">
    <name type="scientific">Salimicrobium jeotgali</name>
    <dbReference type="NCBI Taxonomy" id="1230341"/>
    <lineage>
        <taxon>Bacteria</taxon>
        <taxon>Bacillati</taxon>
        <taxon>Bacillota</taxon>
        <taxon>Bacilli</taxon>
        <taxon>Bacillales</taxon>
        <taxon>Bacillaceae</taxon>
        <taxon>Salimicrobium</taxon>
    </lineage>
</organism>
<dbReference type="Proteomes" id="UP000011746">
    <property type="component" value="Unassembled WGS sequence"/>
</dbReference>
<dbReference type="InterPro" id="IPR016772">
    <property type="entry name" value="UCP020408"/>
</dbReference>
<evidence type="ECO:0008006" key="6">
    <source>
        <dbReference type="Google" id="ProtNLM"/>
    </source>
</evidence>
<name>K2H4U0_9BACI</name>
<dbReference type="Proteomes" id="UP000092654">
    <property type="component" value="Plasmid pSJ25"/>
</dbReference>
<evidence type="ECO:0000313" key="3">
    <source>
        <dbReference type="EMBL" id="EKE30890.1"/>
    </source>
</evidence>
<evidence type="ECO:0000256" key="1">
    <source>
        <dbReference type="ARBA" id="ARBA00007189"/>
    </source>
</evidence>
<keyword evidence="2" id="KW-0614">Plasmid</keyword>
<dbReference type="OrthoDB" id="2881859at2"/>
<keyword evidence="4" id="KW-1185">Reference proteome</keyword>
<protein>
    <recommendedName>
        <fullName evidence="6">DUF2325 domain-containing protein</fullName>
    </recommendedName>
</protein>
<dbReference type="RefSeq" id="WP_008591560.1">
    <property type="nucleotide sequence ID" value="NZ_AMPQ01000020.1"/>
</dbReference>
<dbReference type="Pfam" id="PF10087">
    <property type="entry name" value="DUF2325"/>
    <property type="match status" value="1"/>
</dbReference>
<comment type="similarity">
    <text evidence="1">Belongs to the UPF0751 family.</text>
</comment>
<geneLocation type="plasmid" evidence="5">
    <name>psj25</name>
</geneLocation>
<reference evidence="3 4" key="1">
    <citation type="journal article" date="2012" name="J. Bacteriol.">
        <title>Draft Genome Sequence of Salimicrobium sp. Strain MJ3, Isolated from Myulchi-Jeot, Korean Fermented Seafood.</title>
        <authorList>
            <person name="Lee S.H."/>
            <person name="Jung J.Y."/>
            <person name="Jeon C.O."/>
        </authorList>
    </citation>
    <scope>NUCLEOTIDE SEQUENCE [LARGE SCALE GENOMIC DNA]</scope>
    <source>
        <strain evidence="3 4">MJ3</strain>
    </source>
</reference>
<accession>K2H4U0</accession>
<reference evidence="2 5" key="2">
    <citation type="submission" date="2015-06" db="EMBL/GenBank/DDBJ databases">
        <title>Salimicrobium jeotgali MJ3, isolated from Myulchi jeot, a traditional Korean fermented seafood.</title>
        <authorList>
            <person name="Kim K.H."/>
            <person name="Jeon C.O."/>
            <person name="Jin H.M."/>
        </authorList>
    </citation>
    <scope>NUCLEOTIDE SEQUENCE [LARGE SCALE GENOMIC DNA]</scope>
    <source>
        <strain evidence="2 5">MJ3</strain>
        <plasmid evidence="2">pSJ25</plasmid>
        <plasmid evidence="5">psj25</plasmid>
    </source>
</reference>
<dbReference type="KEGG" id="sje:AAV35_014035"/>
<evidence type="ECO:0000313" key="5">
    <source>
        <dbReference type="Proteomes" id="UP000092654"/>
    </source>
</evidence>
<dbReference type="EMBL" id="AMPQ01000020">
    <property type="protein sequence ID" value="EKE30890.1"/>
    <property type="molecule type" value="Genomic_DNA"/>
</dbReference>
<gene>
    <name evidence="2" type="ORF">AAV35_014035</name>
    <name evidence="3" type="ORF">MJ3_11135</name>
</gene>
<dbReference type="AlphaFoldDB" id="K2H4U0"/>
<sequence>MKVLLVGGTNKNSWDKKARALGIQIMQQIEQKKEREMKAFLRKNIPEADVVIICISACSHSAMWEAKKVAKECGTPIRYTPGKGASKTFHEALQAGNNKHTFLNDDV</sequence>
<evidence type="ECO:0000313" key="4">
    <source>
        <dbReference type="Proteomes" id="UP000011746"/>
    </source>
</evidence>
<geneLocation type="plasmid" evidence="2">
    <name>pSJ25</name>
</geneLocation>
<dbReference type="EMBL" id="CP011363">
    <property type="protein sequence ID" value="AKN01839.1"/>
    <property type="molecule type" value="Genomic_DNA"/>
</dbReference>
<proteinExistence type="inferred from homology"/>